<dbReference type="Proteomes" id="UP000214588">
    <property type="component" value="Unassembled WGS sequence"/>
</dbReference>
<dbReference type="PANTHER" id="PTHR42794">
    <property type="entry name" value="HEMIN IMPORT ATP-BINDING PROTEIN HMUV"/>
    <property type="match status" value="1"/>
</dbReference>
<feature type="domain" description="ABC transporter" evidence="5">
    <location>
        <begin position="5"/>
        <end position="241"/>
    </location>
</feature>
<dbReference type="PANTHER" id="PTHR42794:SF1">
    <property type="entry name" value="HEMIN IMPORT ATP-BINDING PROTEIN HMUV"/>
    <property type="match status" value="1"/>
</dbReference>
<dbReference type="Pfam" id="PF00005">
    <property type="entry name" value="ABC_tran"/>
    <property type="match status" value="1"/>
</dbReference>
<keyword evidence="7" id="KW-1185">Reference proteome</keyword>
<dbReference type="OrthoDB" id="9799337at2"/>
<dbReference type="RefSeq" id="WP_089022377.1">
    <property type="nucleotide sequence ID" value="NZ_NIQC01000001.1"/>
</dbReference>
<proteinExistence type="predicted"/>
<name>A0A226C111_9FIRM</name>
<dbReference type="InterPro" id="IPR017871">
    <property type="entry name" value="ABC_transporter-like_CS"/>
</dbReference>
<evidence type="ECO:0000259" key="5">
    <source>
        <dbReference type="PROSITE" id="PS50893"/>
    </source>
</evidence>
<protein>
    <submittedName>
        <fullName evidence="6">Heme ABC transporter ATP-binding protein</fullName>
    </submittedName>
</protein>
<organism evidence="6 7">
    <name type="scientific">Natranaerobius trueperi</name>
    <dbReference type="NCBI Taxonomy" id="759412"/>
    <lineage>
        <taxon>Bacteria</taxon>
        <taxon>Bacillati</taxon>
        <taxon>Bacillota</taxon>
        <taxon>Clostridia</taxon>
        <taxon>Natranaerobiales</taxon>
        <taxon>Natranaerobiaceae</taxon>
        <taxon>Natranaerobius</taxon>
    </lineage>
</organism>
<dbReference type="PROSITE" id="PS50893">
    <property type="entry name" value="ABC_TRANSPORTER_2"/>
    <property type="match status" value="1"/>
</dbReference>
<dbReference type="PROSITE" id="PS00211">
    <property type="entry name" value="ABC_TRANSPORTER_1"/>
    <property type="match status" value="1"/>
</dbReference>
<dbReference type="FunFam" id="3.40.50.300:FF:000134">
    <property type="entry name" value="Iron-enterobactin ABC transporter ATP-binding protein"/>
    <property type="match status" value="1"/>
</dbReference>
<evidence type="ECO:0000313" key="7">
    <source>
        <dbReference type="Proteomes" id="UP000214588"/>
    </source>
</evidence>
<dbReference type="InterPro" id="IPR003593">
    <property type="entry name" value="AAA+_ATPase"/>
</dbReference>
<evidence type="ECO:0000256" key="3">
    <source>
        <dbReference type="ARBA" id="ARBA00022840"/>
    </source>
</evidence>
<keyword evidence="1" id="KW-0813">Transport</keyword>
<dbReference type="GO" id="GO:0016887">
    <property type="term" value="F:ATP hydrolysis activity"/>
    <property type="evidence" value="ECO:0007669"/>
    <property type="project" value="InterPro"/>
</dbReference>
<comment type="caution">
    <text evidence="6">The sequence shown here is derived from an EMBL/GenBank/DDBJ whole genome shotgun (WGS) entry which is preliminary data.</text>
</comment>
<sequence length="425" mass="47130">MSVSISVNNISFSYPSSKVLKGLSFKVEPGNFVGILGPNGSGKSTLLKNLTSYLEPKKGVITLDDKELSSYHIKELSQKQGVVSQENTINFNFSVSELVAMGRVPYQSRFSRMSVKDKEIVKQAMEQTNCWHLRDRKMFQLSGGEKQRVILARTLAQTPKLLLLDEPTTFLDMGYQKELMDLLKRLNNEANLTIVMVLHDLNLASEYCKELILMDNGEIVTYGTSHEVLTEENLGKVYDTEVAIIKNPVTGSPMVTLPPKKQDVKTLKKELPLKGLKVHIIGGGGKGEEIMSSLYTENCQVSLGVVNLGDSDYEKAGELGFSSVVCEPFSTIDDDSYKRGKKAVSEADVVVLAPVPFGNGNLRNLELLEYAVGQNKPVVLYKIDSKNISDYTKGQAKKALERLTNDLDVVTTIPDLIEWLKNTRP</sequence>
<dbReference type="AlphaFoldDB" id="A0A226C111"/>
<dbReference type="SUPFAM" id="SSF52540">
    <property type="entry name" value="P-loop containing nucleoside triphosphate hydrolases"/>
    <property type="match status" value="1"/>
</dbReference>
<gene>
    <name evidence="6" type="ORF">CDO51_00675</name>
</gene>
<dbReference type="InterPro" id="IPR027417">
    <property type="entry name" value="P-loop_NTPase"/>
</dbReference>
<keyword evidence="4" id="KW-1278">Translocase</keyword>
<evidence type="ECO:0000256" key="4">
    <source>
        <dbReference type="ARBA" id="ARBA00022967"/>
    </source>
</evidence>
<dbReference type="GO" id="GO:0005524">
    <property type="term" value="F:ATP binding"/>
    <property type="evidence" value="ECO:0007669"/>
    <property type="project" value="UniProtKB-KW"/>
</dbReference>
<reference evidence="6 7" key="1">
    <citation type="submission" date="2017-06" db="EMBL/GenBank/DDBJ databases">
        <title>Draft Genome Sequence of Natranaerobius trueperi halophilic, alkalithermophilic bacteria from soda lakes.</title>
        <authorList>
            <person name="Zhao B."/>
        </authorList>
    </citation>
    <scope>NUCLEOTIDE SEQUENCE [LARGE SCALE GENOMIC DNA]</scope>
    <source>
        <strain evidence="6 7">DSM 18760</strain>
    </source>
</reference>
<evidence type="ECO:0000256" key="2">
    <source>
        <dbReference type="ARBA" id="ARBA00022741"/>
    </source>
</evidence>
<dbReference type="NCBIfam" id="NF010068">
    <property type="entry name" value="PRK13548.1"/>
    <property type="match status" value="1"/>
</dbReference>
<dbReference type="Gene3D" id="3.40.50.300">
    <property type="entry name" value="P-loop containing nucleotide triphosphate hydrolases"/>
    <property type="match status" value="1"/>
</dbReference>
<dbReference type="EMBL" id="NIQC01000001">
    <property type="protein sequence ID" value="OWZ84953.1"/>
    <property type="molecule type" value="Genomic_DNA"/>
</dbReference>
<keyword evidence="2" id="KW-0547">Nucleotide-binding</keyword>
<dbReference type="CDD" id="cd03214">
    <property type="entry name" value="ABC_Iron-Siderophores_B12_Hemin"/>
    <property type="match status" value="1"/>
</dbReference>
<evidence type="ECO:0000256" key="1">
    <source>
        <dbReference type="ARBA" id="ARBA00022448"/>
    </source>
</evidence>
<evidence type="ECO:0000313" key="6">
    <source>
        <dbReference type="EMBL" id="OWZ84953.1"/>
    </source>
</evidence>
<dbReference type="SMART" id="SM00382">
    <property type="entry name" value="AAA"/>
    <property type="match status" value="1"/>
</dbReference>
<accession>A0A226C111</accession>
<dbReference type="InterPro" id="IPR003439">
    <property type="entry name" value="ABC_transporter-like_ATP-bd"/>
</dbReference>
<keyword evidence="3 6" id="KW-0067">ATP-binding</keyword>